<dbReference type="EMBL" id="CAJNOE010000040">
    <property type="protein sequence ID" value="CAF0792460.1"/>
    <property type="molecule type" value="Genomic_DNA"/>
</dbReference>
<comment type="caution">
    <text evidence="2">The sequence shown here is derived from an EMBL/GenBank/DDBJ whole genome shotgun (WGS) entry which is preliminary data.</text>
</comment>
<feature type="compositionally biased region" description="Basic and acidic residues" evidence="1">
    <location>
        <begin position="1"/>
        <end position="15"/>
    </location>
</feature>
<feature type="region of interest" description="Disordered" evidence="1">
    <location>
        <begin position="1"/>
        <end position="170"/>
    </location>
</feature>
<feature type="compositionally biased region" description="Polar residues" evidence="1">
    <location>
        <begin position="152"/>
        <end position="161"/>
    </location>
</feature>
<dbReference type="AlphaFoldDB" id="A0A813S5I3"/>
<name>A0A813S5I3_9BILA</name>
<gene>
    <name evidence="2" type="ORF">IZO911_LOCUS6477</name>
</gene>
<sequence>MHDRQQTSGNDDRASECSSTTSSKPPVYPLTPTGQTRQGNDDRASECSSTTSSKPPVYPLTPTGQTRQGYTNIGLRQRELRAKLHKTRYAQSIRQTSTSPTMYDSPSSRRTPVSSPHMPTSMTPSKRNEYNNNNDDDDESQSIFSELRMSSIPGSQFSNNDARLPPQVPINSQNKITESKFNGTKNNTLQTPTTLSIEERRVQESIDRLDQRLKEVQARTRSNSGTRSQKNQKR</sequence>
<dbReference type="Proteomes" id="UP000663860">
    <property type="component" value="Unassembled WGS sequence"/>
</dbReference>
<feature type="compositionally biased region" description="Polar residues" evidence="1">
    <location>
        <begin position="62"/>
        <end position="71"/>
    </location>
</feature>
<accession>A0A813S5I3</accession>
<organism evidence="2 3">
    <name type="scientific">Adineta steineri</name>
    <dbReference type="NCBI Taxonomy" id="433720"/>
    <lineage>
        <taxon>Eukaryota</taxon>
        <taxon>Metazoa</taxon>
        <taxon>Spiralia</taxon>
        <taxon>Gnathifera</taxon>
        <taxon>Rotifera</taxon>
        <taxon>Eurotatoria</taxon>
        <taxon>Bdelloidea</taxon>
        <taxon>Adinetida</taxon>
        <taxon>Adinetidae</taxon>
        <taxon>Adineta</taxon>
    </lineage>
</organism>
<feature type="region of interest" description="Disordered" evidence="1">
    <location>
        <begin position="208"/>
        <end position="234"/>
    </location>
</feature>
<protein>
    <submittedName>
        <fullName evidence="2">Uncharacterized protein</fullName>
    </submittedName>
</protein>
<evidence type="ECO:0000256" key="1">
    <source>
        <dbReference type="SAM" id="MobiDB-lite"/>
    </source>
</evidence>
<evidence type="ECO:0000313" key="3">
    <source>
        <dbReference type="Proteomes" id="UP000663860"/>
    </source>
</evidence>
<feature type="compositionally biased region" description="Polar residues" evidence="1">
    <location>
        <begin position="89"/>
        <end position="104"/>
    </location>
</feature>
<feature type="compositionally biased region" description="Basic and acidic residues" evidence="1">
    <location>
        <begin position="208"/>
        <end position="218"/>
    </location>
</feature>
<reference evidence="2" key="1">
    <citation type="submission" date="2021-02" db="EMBL/GenBank/DDBJ databases">
        <authorList>
            <person name="Nowell W R."/>
        </authorList>
    </citation>
    <scope>NUCLEOTIDE SEQUENCE</scope>
</reference>
<evidence type="ECO:0000313" key="2">
    <source>
        <dbReference type="EMBL" id="CAF0792460.1"/>
    </source>
</evidence>
<proteinExistence type="predicted"/>
<feature type="compositionally biased region" description="Low complexity" evidence="1">
    <location>
        <begin position="105"/>
        <end position="125"/>
    </location>
</feature>
<feature type="compositionally biased region" description="Polar residues" evidence="1">
    <location>
        <begin position="219"/>
        <end position="234"/>
    </location>
</feature>